<organism evidence="2 3">
    <name type="scientific">Corchorus olitorius</name>
    <dbReference type="NCBI Taxonomy" id="93759"/>
    <lineage>
        <taxon>Eukaryota</taxon>
        <taxon>Viridiplantae</taxon>
        <taxon>Streptophyta</taxon>
        <taxon>Embryophyta</taxon>
        <taxon>Tracheophyta</taxon>
        <taxon>Spermatophyta</taxon>
        <taxon>Magnoliopsida</taxon>
        <taxon>eudicotyledons</taxon>
        <taxon>Gunneridae</taxon>
        <taxon>Pentapetalae</taxon>
        <taxon>rosids</taxon>
        <taxon>malvids</taxon>
        <taxon>Malvales</taxon>
        <taxon>Malvaceae</taxon>
        <taxon>Grewioideae</taxon>
        <taxon>Apeibeae</taxon>
        <taxon>Corchorus</taxon>
    </lineage>
</organism>
<proteinExistence type="predicted"/>
<dbReference type="Proteomes" id="UP000187203">
    <property type="component" value="Unassembled WGS sequence"/>
</dbReference>
<dbReference type="GO" id="GO:0016740">
    <property type="term" value="F:transferase activity"/>
    <property type="evidence" value="ECO:0007669"/>
    <property type="project" value="UniProtKB-KW"/>
</dbReference>
<dbReference type="Gene3D" id="3.30.559.10">
    <property type="entry name" value="Chloramphenicol acetyltransferase-like domain"/>
    <property type="match status" value="2"/>
</dbReference>
<dbReference type="Pfam" id="PF02458">
    <property type="entry name" value="Transferase"/>
    <property type="match status" value="2"/>
</dbReference>
<dbReference type="OrthoDB" id="1862401at2759"/>
<keyword evidence="3" id="KW-1185">Reference proteome</keyword>
<gene>
    <name evidence="2" type="ORF">COLO4_17854</name>
</gene>
<dbReference type="InterPro" id="IPR051283">
    <property type="entry name" value="Sec_Metabolite_Acyltrans"/>
</dbReference>
<name>A0A1R3JBB7_9ROSI</name>
<keyword evidence="1 2" id="KW-0808">Transferase</keyword>
<dbReference type="PANTHER" id="PTHR31896">
    <property type="entry name" value="FAMILY REGULATORY PROTEIN, PUTATIVE (AFU_ORTHOLOGUE AFUA_3G14730)-RELATED"/>
    <property type="match status" value="1"/>
</dbReference>
<evidence type="ECO:0000313" key="2">
    <source>
        <dbReference type="EMBL" id="OMO92118.1"/>
    </source>
</evidence>
<dbReference type="EMBL" id="AWUE01016392">
    <property type="protein sequence ID" value="OMO92118.1"/>
    <property type="molecule type" value="Genomic_DNA"/>
</dbReference>
<protein>
    <submittedName>
        <fullName evidence="2">Transferase</fullName>
    </submittedName>
</protein>
<sequence length="424" mass="47065">MADVRIISSNIVNAANQRESSRIELTPWDLLLLPFPQIQKGLMFLKPKPHLQDKETLIHHLKTTLSHTLDHFPPLAGRLATTQHQDNTISYFIDCNNAGAMFVHATAETYTISDIIKPVYVSRDIVHSFFTLNGLKNHEGVCNPLLGIQVTVLADGIFIGCTMNHCVADVPIFQRWTPNGIHLPVHIPKSHLEQVYAKKLTSPPNDLQLQDRVFHFTRKNIAKLKAKANAEVEVGTNNNISSLQALLSHIWRSVVYNKRIDGDVETSFNITIGTRHRVEELPGNYFGNAMMGGRVRMKAKELLNEGIGNAAWQMKETVASVTEESVKKFLVSWVASPRLVTTDSAGRINNGLVISSSPRFNIYGNDFGWGKPVAVRNGLGNKCDGKITVFCGAEEGSIDVELCLVPETLEAMATDEEFMDTVTV</sequence>
<accession>A0A1R3JBB7</accession>
<reference evidence="3" key="1">
    <citation type="submission" date="2013-09" db="EMBL/GenBank/DDBJ databases">
        <title>Corchorus olitorius genome sequencing.</title>
        <authorList>
            <person name="Alam M."/>
            <person name="Haque M.S."/>
            <person name="Islam M.S."/>
            <person name="Emdad E.M."/>
            <person name="Islam M.M."/>
            <person name="Ahmed B."/>
            <person name="Halim A."/>
            <person name="Hossen Q.M.M."/>
            <person name="Hossain M.Z."/>
            <person name="Ahmed R."/>
            <person name="Khan M.M."/>
            <person name="Islam R."/>
            <person name="Rashid M.M."/>
            <person name="Khan S.A."/>
            <person name="Rahman M.S."/>
            <person name="Alam M."/>
            <person name="Yahiya A.S."/>
            <person name="Khan M.S."/>
            <person name="Azam M.S."/>
            <person name="Haque T."/>
            <person name="Lashkar M.Z.H."/>
            <person name="Akhand A.I."/>
            <person name="Morshed G."/>
            <person name="Roy S."/>
            <person name="Uddin K.S."/>
            <person name="Rabeya T."/>
            <person name="Hossain A.S."/>
            <person name="Chowdhury A."/>
            <person name="Snigdha A.R."/>
            <person name="Mortoza M.S."/>
            <person name="Matin S.A."/>
            <person name="Hoque S.M.E."/>
            <person name="Islam M.K."/>
            <person name="Roy D.K."/>
            <person name="Haider R."/>
            <person name="Moosa M.M."/>
            <person name="Elias S.M."/>
            <person name="Hasan A.M."/>
            <person name="Jahan S."/>
            <person name="Shafiuddin M."/>
            <person name="Mahmood N."/>
            <person name="Shommy N.S."/>
        </authorList>
    </citation>
    <scope>NUCLEOTIDE SEQUENCE [LARGE SCALE GENOMIC DNA]</scope>
    <source>
        <strain evidence="3">cv. O-4</strain>
    </source>
</reference>
<evidence type="ECO:0000256" key="1">
    <source>
        <dbReference type="ARBA" id="ARBA00022679"/>
    </source>
</evidence>
<comment type="caution">
    <text evidence="2">The sequence shown here is derived from an EMBL/GenBank/DDBJ whole genome shotgun (WGS) entry which is preliminary data.</text>
</comment>
<dbReference type="InterPro" id="IPR023213">
    <property type="entry name" value="CAT-like_dom_sf"/>
</dbReference>
<evidence type="ECO:0000313" key="3">
    <source>
        <dbReference type="Proteomes" id="UP000187203"/>
    </source>
</evidence>
<dbReference type="PANTHER" id="PTHR31896:SF43">
    <property type="entry name" value="PROTEIN ENHANCED PSEUDOMONAS SUSCEPTIBILITY 1"/>
    <property type="match status" value="1"/>
</dbReference>
<dbReference type="AlphaFoldDB" id="A0A1R3JBB7"/>
<dbReference type="STRING" id="93759.A0A1R3JBB7"/>